<dbReference type="InterPro" id="IPR000719">
    <property type="entry name" value="Prot_kinase_dom"/>
</dbReference>
<evidence type="ECO:0000256" key="1">
    <source>
        <dbReference type="ARBA" id="ARBA00004496"/>
    </source>
</evidence>
<reference evidence="14" key="1">
    <citation type="submission" date="2015-02" db="EMBL/GenBank/DDBJ databases">
        <authorList>
            <person name="Gon?alves P."/>
        </authorList>
    </citation>
    <scope>NUCLEOTIDE SEQUENCE [LARGE SCALE GENOMIC DNA]</scope>
</reference>
<evidence type="ECO:0000256" key="4">
    <source>
        <dbReference type="ARBA" id="ARBA00022527"/>
    </source>
</evidence>
<feature type="region of interest" description="Disordered" evidence="11">
    <location>
        <begin position="930"/>
        <end position="973"/>
    </location>
</feature>
<dbReference type="EMBL" id="CENE01000019">
    <property type="protein sequence ID" value="CEQ41972.1"/>
    <property type="molecule type" value="Genomic_DNA"/>
</dbReference>
<dbReference type="PROSITE" id="PS50011">
    <property type="entry name" value="PROTEIN_KINASE_DOM"/>
    <property type="match status" value="1"/>
</dbReference>
<comment type="similarity">
    <text evidence="2">Belongs to the protein kinase superfamily. CMGC Ser/Thr protein kinase family. MNB/DYRK subfamily.</text>
</comment>
<dbReference type="SUPFAM" id="SSF56112">
    <property type="entry name" value="Protein kinase-like (PK-like)"/>
    <property type="match status" value="1"/>
</dbReference>
<dbReference type="PANTHER" id="PTHR24058">
    <property type="entry name" value="DUAL SPECIFICITY PROTEIN KINASE"/>
    <property type="match status" value="1"/>
</dbReference>
<feature type="compositionally biased region" description="Gly residues" evidence="11">
    <location>
        <begin position="255"/>
        <end position="265"/>
    </location>
</feature>
<dbReference type="GO" id="GO:0005737">
    <property type="term" value="C:cytoplasm"/>
    <property type="evidence" value="ECO:0007669"/>
    <property type="project" value="UniProtKB-SubCell"/>
</dbReference>
<proteinExistence type="inferred from homology"/>
<accession>A0A0D6EPG9</accession>
<dbReference type="SMART" id="SM00220">
    <property type="entry name" value="S_TKc"/>
    <property type="match status" value="1"/>
</dbReference>
<gene>
    <name evidence="13" type="primary">SPOSA6832_03740</name>
</gene>
<dbReference type="InterPro" id="IPR017441">
    <property type="entry name" value="Protein_kinase_ATP_BS"/>
</dbReference>
<dbReference type="GO" id="GO:0005524">
    <property type="term" value="F:ATP binding"/>
    <property type="evidence" value="ECO:0007669"/>
    <property type="project" value="UniProtKB-UniRule"/>
</dbReference>
<evidence type="ECO:0000256" key="2">
    <source>
        <dbReference type="ARBA" id="ARBA00008867"/>
    </source>
</evidence>
<dbReference type="GO" id="GO:0004674">
    <property type="term" value="F:protein serine/threonine kinase activity"/>
    <property type="evidence" value="ECO:0007669"/>
    <property type="project" value="UniProtKB-KW"/>
</dbReference>
<evidence type="ECO:0000256" key="5">
    <source>
        <dbReference type="ARBA" id="ARBA00022553"/>
    </source>
</evidence>
<evidence type="ECO:0000256" key="3">
    <source>
        <dbReference type="ARBA" id="ARBA00022490"/>
    </source>
</evidence>
<feature type="region of interest" description="Disordered" evidence="11">
    <location>
        <begin position="375"/>
        <end position="493"/>
    </location>
</feature>
<feature type="compositionally biased region" description="Basic residues" evidence="11">
    <location>
        <begin position="83"/>
        <end position="94"/>
    </location>
</feature>
<keyword evidence="9 10" id="KW-0067">ATP-binding</keyword>
<keyword evidence="7 10" id="KW-0547">Nucleotide-binding</keyword>
<dbReference type="FunFam" id="3.30.200.20:FF:000087">
    <property type="entry name" value="Dual specificity tyrosine-phosphorylation-regulated kinase 1A"/>
    <property type="match status" value="1"/>
</dbReference>
<dbReference type="Proteomes" id="UP000243876">
    <property type="component" value="Unassembled WGS sequence"/>
</dbReference>
<keyword evidence="3" id="KW-0963">Cytoplasm</keyword>
<comment type="subcellular location">
    <subcellularLocation>
        <location evidence="1">Cytoplasm</location>
    </subcellularLocation>
</comment>
<feature type="domain" description="Protein kinase" evidence="12">
    <location>
        <begin position="589"/>
        <end position="920"/>
    </location>
</feature>
<keyword evidence="8" id="KW-0418">Kinase</keyword>
<keyword evidence="4" id="KW-0723">Serine/threonine-protein kinase</keyword>
<feature type="binding site" evidence="10">
    <location>
        <position position="618"/>
    </location>
    <ligand>
        <name>ATP</name>
        <dbReference type="ChEBI" id="CHEBI:30616"/>
    </ligand>
</feature>
<feature type="compositionally biased region" description="Low complexity" evidence="11">
    <location>
        <begin position="375"/>
        <end position="390"/>
    </location>
</feature>
<evidence type="ECO:0000313" key="14">
    <source>
        <dbReference type="Proteomes" id="UP000243876"/>
    </source>
</evidence>
<dbReference type="InterPro" id="IPR050494">
    <property type="entry name" value="Ser_Thr_dual-spec_kinase"/>
</dbReference>
<keyword evidence="5" id="KW-0597">Phosphoprotein</keyword>
<feature type="compositionally biased region" description="Low complexity" evidence="11">
    <location>
        <begin position="398"/>
        <end position="433"/>
    </location>
</feature>
<feature type="compositionally biased region" description="Polar residues" evidence="11">
    <location>
        <begin position="100"/>
        <end position="109"/>
    </location>
</feature>
<dbReference type="InterPro" id="IPR011009">
    <property type="entry name" value="Kinase-like_dom_sf"/>
</dbReference>
<evidence type="ECO:0000256" key="6">
    <source>
        <dbReference type="ARBA" id="ARBA00022679"/>
    </source>
</evidence>
<evidence type="ECO:0000256" key="10">
    <source>
        <dbReference type="PROSITE-ProRule" id="PRU10141"/>
    </source>
</evidence>
<feature type="compositionally biased region" description="Low complexity" evidence="11">
    <location>
        <begin position="938"/>
        <end position="950"/>
    </location>
</feature>
<evidence type="ECO:0000313" key="13">
    <source>
        <dbReference type="EMBL" id="CEQ41972.1"/>
    </source>
</evidence>
<name>A0A0D6EPG9_SPOSA</name>
<evidence type="ECO:0000256" key="9">
    <source>
        <dbReference type="ARBA" id="ARBA00022840"/>
    </source>
</evidence>
<feature type="compositionally biased region" description="Low complexity" evidence="11">
    <location>
        <begin position="211"/>
        <end position="247"/>
    </location>
</feature>
<dbReference type="PROSITE" id="PS00107">
    <property type="entry name" value="PROTEIN_KINASE_ATP"/>
    <property type="match status" value="1"/>
</dbReference>
<protein>
    <submittedName>
        <fullName evidence="13">SPOSA6832_03740-mRNA-1:cds</fullName>
    </submittedName>
</protein>
<dbReference type="OrthoDB" id="9332038at2759"/>
<feature type="compositionally biased region" description="Polar residues" evidence="11">
    <location>
        <begin position="191"/>
        <end position="203"/>
    </location>
</feature>
<feature type="region of interest" description="Disordered" evidence="11">
    <location>
        <begin position="1260"/>
        <end position="1364"/>
    </location>
</feature>
<sequence>MARPHSVYGSDLFEQPSSFVVPIHAPLSRSPLHPAQSTFASPTLAHLSPGASTLLPTSSPASSRSYRHSTLIEAGDYHDWPRTHHQHHPHHPPHHQQQQLGGSPLTSYPSAFDDPASSSLLAPQHLGHRQTRSVGRAPSFGQLAPHPQGHRGAMGLPSSTSAASGGGDGISPASSAGGGHGTPARSRDSSNTRMAYSPNSSSPAGGDVTMGSYSSGGSTAGAHASGHFRASPSFSSSSAVPSSPAASGMRRGTSYDGGGPPGGAGAAARPPPLQTSLLPSYAAGRPSASSAGAYTPMTGVQPTGGLYTPGSSPSMQPPSSPSHPHRSYSPSHYAAAAPPSASTSAIPPPPMSSHYSSATPASSFYLQHIAQTYPSTSASTSNSTSALSVSPQPPPQSVSPAHHPHPQQYYQSQQYFDQSMRQSRQPRASSSSAAPPPASSSSHPHRDSTGANSAAAFHAGGTDLKSLSLGPSGSGGGGGGGARGNGRATKGLRRVRDVREIERKVAAQPKGRRADPNGGFISPLKALTTHLPQTYHLVDPLFHYETSLNPRRVLTKPSKPAQNDGFDNEDSDYILYVNDVLGPEDKDRYLILDVLGQGTFGQVVKCQNMKTHEIVAVKVVKNKPAYFQQSMMEVTILELINNQWDKDDEHHMLRLKDTFIHHSHLCLVFELLSNNLYELIKQNSFRGLSTSLVRVFTAQLLDALAVLAEAKIIHCDLKPENILLKSLQSPTIKVIDFGSACHEKQTVYTYIQSRFYRSPEVILSLPYSAMIDMWSLGCICVELFLGLPLFPGTSEFNQITRIVEMLGMPPDHMLDKGKQTSHFFETHADEYGRRRYRLKTLERYSQEYKTNEQPSKKYFSATTLPEIIKQYPIVRKGLKEAEVDKEMRNRIAFIDFVQGLLHLDPEQRWTPQQARMHPFVLGEPLLAPFVPPPRHGFPKPSSGSSSTSPSDPKRPYGGLPPAPGSGQPRRTYDAKAYSQHLSQQQNYNVQAQQAAQRAAQVPTNPYAAEAQAAAYAQAQVQAQMQTAARQPALQQQPLSLYGAAAGGYAPRAGGAAGLGVGGPAPATVANPPAVHHYTARGRSGTIPTQELPPALQKLGHDLTAHSGTGQSITPVLPFCALGAGTDERFSWTSSLRRDDQWQAWERLHESGNGVQRRISISTRNPHLNLLQEQAESGLNSWNSPLRAKPGQPAYSAYYTSPLQSSQPQFSVVVDPGARSNNGSDLFDPSAGIAAPPLAYAAGNPSSRYAPYSSSGSILPLSQTSTGMAPAPPPGAAPPLMGDGESPFDAYDQHGASNLTHYQPMQPFHQQSPTLNRHAVGGAPGPGPPALPPAQMNQPNMYPPHVPASAFSPPQQQQQHGGKTW</sequence>
<evidence type="ECO:0000256" key="7">
    <source>
        <dbReference type="ARBA" id="ARBA00022741"/>
    </source>
</evidence>
<dbReference type="Gene3D" id="1.10.510.10">
    <property type="entry name" value="Transferase(Phosphotransferase) domain 1"/>
    <property type="match status" value="1"/>
</dbReference>
<evidence type="ECO:0000256" key="11">
    <source>
        <dbReference type="SAM" id="MobiDB-lite"/>
    </source>
</evidence>
<dbReference type="PROSITE" id="PS00108">
    <property type="entry name" value="PROTEIN_KINASE_ST"/>
    <property type="match status" value="1"/>
</dbReference>
<feature type="region of interest" description="Disordered" evidence="11">
    <location>
        <begin position="79"/>
        <end position="358"/>
    </location>
</feature>
<keyword evidence="6" id="KW-0808">Transferase</keyword>
<evidence type="ECO:0000256" key="8">
    <source>
        <dbReference type="ARBA" id="ARBA00022777"/>
    </source>
</evidence>
<dbReference type="GO" id="GO:0005634">
    <property type="term" value="C:nucleus"/>
    <property type="evidence" value="ECO:0007669"/>
    <property type="project" value="TreeGrafter"/>
</dbReference>
<dbReference type="CDD" id="cd14212">
    <property type="entry name" value="PKc_YAK1"/>
    <property type="match status" value="1"/>
</dbReference>
<dbReference type="Gene3D" id="3.30.200.20">
    <property type="entry name" value="Phosphorylase Kinase, domain 1"/>
    <property type="match status" value="1"/>
</dbReference>
<evidence type="ECO:0000259" key="12">
    <source>
        <dbReference type="PROSITE" id="PS50011"/>
    </source>
</evidence>
<keyword evidence="14" id="KW-1185">Reference proteome</keyword>
<feature type="compositionally biased region" description="Polar residues" evidence="11">
    <location>
        <begin position="1294"/>
        <end position="1314"/>
    </location>
</feature>
<feature type="compositionally biased region" description="Low complexity" evidence="11">
    <location>
        <begin position="327"/>
        <end position="345"/>
    </location>
</feature>
<feature type="compositionally biased region" description="Gly residues" evidence="11">
    <location>
        <begin position="472"/>
        <end position="484"/>
    </location>
</feature>
<dbReference type="InterPro" id="IPR008271">
    <property type="entry name" value="Ser/Thr_kinase_AS"/>
</dbReference>
<organism evidence="13 14">
    <name type="scientific">Sporidiobolus salmonicolor</name>
    <name type="common">Yeast-like fungus</name>
    <name type="synonym">Sporobolomyces salmonicolor</name>
    <dbReference type="NCBI Taxonomy" id="5005"/>
    <lineage>
        <taxon>Eukaryota</taxon>
        <taxon>Fungi</taxon>
        <taxon>Dikarya</taxon>
        <taxon>Basidiomycota</taxon>
        <taxon>Pucciniomycotina</taxon>
        <taxon>Microbotryomycetes</taxon>
        <taxon>Sporidiobolales</taxon>
        <taxon>Sporidiobolaceae</taxon>
        <taxon>Sporobolomyces</taxon>
    </lineage>
</organism>
<dbReference type="FunFam" id="1.10.510.10:FF:000380">
    <property type="entry name" value="Serine/threonine-protein kinase ppk15"/>
    <property type="match status" value="1"/>
</dbReference>
<dbReference type="Pfam" id="PF00069">
    <property type="entry name" value="Pkinase"/>
    <property type="match status" value="1"/>
</dbReference>
<dbReference type="GO" id="GO:0004713">
    <property type="term" value="F:protein tyrosine kinase activity"/>
    <property type="evidence" value="ECO:0007669"/>
    <property type="project" value="TreeGrafter"/>
</dbReference>
<dbReference type="PANTHER" id="PTHR24058:SF17">
    <property type="entry name" value="HOMEODOMAIN INTERACTING PROTEIN KINASE, ISOFORM D"/>
    <property type="match status" value="1"/>
</dbReference>
<feature type="compositionally biased region" description="Low complexity" evidence="11">
    <location>
        <begin position="279"/>
        <end position="294"/>
    </location>
</feature>